<evidence type="ECO:0000256" key="1">
    <source>
        <dbReference type="SAM" id="MobiDB-lite"/>
    </source>
</evidence>
<feature type="compositionally biased region" description="Polar residues" evidence="1">
    <location>
        <begin position="447"/>
        <end position="457"/>
    </location>
</feature>
<feature type="compositionally biased region" description="Acidic residues" evidence="1">
    <location>
        <begin position="531"/>
        <end position="549"/>
    </location>
</feature>
<organism evidence="2 3">
    <name type="scientific">Phyllosticta citrichinensis</name>
    <dbReference type="NCBI Taxonomy" id="1130410"/>
    <lineage>
        <taxon>Eukaryota</taxon>
        <taxon>Fungi</taxon>
        <taxon>Dikarya</taxon>
        <taxon>Ascomycota</taxon>
        <taxon>Pezizomycotina</taxon>
        <taxon>Dothideomycetes</taxon>
        <taxon>Dothideomycetes incertae sedis</taxon>
        <taxon>Botryosphaeriales</taxon>
        <taxon>Phyllostictaceae</taxon>
        <taxon>Phyllosticta</taxon>
    </lineage>
</organism>
<comment type="caution">
    <text evidence="2">The sequence shown here is derived from an EMBL/GenBank/DDBJ whole genome shotgun (WGS) entry which is preliminary data.</text>
</comment>
<feature type="region of interest" description="Disordered" evidence="1">
    <location>
        <begin position="447"/>
        <end position="469"/>
    </location>
</feature>
<feature type="region of interest" description="Disordered" evidence="1">
    <location>
        <begin position="102"/>
        <end position="158"/>
    </location>
</feature>
<sequence length="660" mass="72273">MVNQHQKDYNKYTTKGSTSDHQEPFTGHGESARKPRRRKSSLFEPFLEQSVAGDTASAGKRRRIQLFGRGVMLMVKYYSCLGWPFKSPASVWQLSQVDETMVPRSRPASRNSNRQDDRHQPSNYGPPTSSIHPSSSSSGGNNGHAQNDKSSRAHSSLKTPLASDLFEDPQSTQMNAKSINCQKAVFEMEDEEPQSQAKPNLSTSGDSPRSSLPKGMSARRAGLPKPWIDTSILDGIDGTPLFNCESKRPGEEESFESIFLQAIRTPLPDVGTSAPISPLEPPLGKFDQEASIDALFQQAIKTPLPDDKPVAQSDIQLKPPQSFSKPPNYSLPRPTAPLVPYTLDHSEKNTTSKAIYVARNNPGTADTMAENKPLGLPSLLDPICLTPMPMIPSLQLDEPSIATPFQETRSSVLPRIPKRYSLRLRSRFGSNKSTKLVSQVTTNPLNQGASERFQTSRNSHRDRRDSTLSMQVPAKTVWSRCSTPLPPLDLPRGRYKAFVPDFPSFDPAQFALSPNFDDEVRVAAAVRLPDGEDDDNDVDDSVYDEDEEAARDMPVSRSAPSLPLLLPQHHRHQQQQHAPSKPRAARALSLRRRSRDGLSVIGLRLSRSSSCKGEPAPAPAPAANASASLGHSMLEDVCNRCRVKLASVWPGSGGAAAVAA</sequence>
<protein>
    <submittedName>
        <fullName evidence="2">Uncharacterized protein</fullName>
    </submittedName>
</protein>
<dbReference type="EMBL" id="JBBWUH010000010">
    <property type="protein sequence ID" value="KAK8155991.1"/>
    <property type="molecule type" value="Genomic_DNA"/>
</dbReference>
<feature type="compositionally biased region" description="Polar residues" evidence="1">
    <location>
        <begin position="194"/>
        <end position="210"/>
    </location>
</feature>
<feature type="compositionally biased region" description="Low complexity" evidence="1">
    <location>
        <begin position="103"/>
        <end position="112"/>
    </location>
</feature>
<feature type="compositionally biased region" description="Basic and acidic residues" evidence="1">
    <location>
        <begin position="1"/>
        <end position="10"/>
    </location>
</feature>
<feature type="region of interest" description="Disordered" evidence="1">
    <location>
        <begin position="1"/>
        <end position="38"/>
    </location>
</feature>
<evidence type="ECO:0000313" key="3">
    <source>
        <dbReference type="Proteomes" id="UP001456524"/>
    </source>
</evidence>
<evidence type="ECO:0000313" key="2">
    <source>
        <dbReference type="EMBL" id="KAK8155991.1"/>
    </source>
</evidence>
<proteinExistence type="predicted"/>
<feature type="region of interest" description="Disordered" evidence="1">
    <location>
        <begin position="188"/>
        <end position="225"/>
    </location>
</feature>
<feature type="region of interest" description="Disordered" evidence="1">
    <location>
        <begin position="528"/>
        <end position="590"/>
    </location>
</feature>
<accession>A0ABR1XIP1</accession>
<dbReference type="Proteomes" id="UP001456524">
    <property type="component" value="Unassembled WGS sequence"/>
</dbReference>
<feature type="compositionally biased region" description="Low complexity" evidence="1">
    <location>
        <begin position="125"/>
        <end position="139"/>
    </location>
</feature>
<feature type="compositionally biased region" description="Polar residues" evidence="1">
    <location>
        <begin position="313"/>
        <end position="327"/>
    </location>
</feature>
<gene>
    <name evidence="2" type="ORF">IWX90DRAFT_494323</name>
</gene>
<keyword evidence="3" id="KW-1185">Reference proteome</keyword>
<feature type="compositionally biased region" description="Low complexity" evidence="1">
    <location>
        <begin position="556"/>
        <end position="567"/>
    </location>
</feature>
<feature type="region of interest" description="Disordered" evidence="1">
    <location>
        <begin position="305"/>
        <end position="331"/>
    </location>
</feature>
<name>A0ABR1XIP1_9PEZI</name>
<reference evidence="2 3" key="1">
    <citation type="journal article" date="2022" name="G3 (Bethesda)">
        <title>Enemy or ally: a genomic approach to elucidate the lifestyle of Phyllosticta citrichinaensis.</title>
        <authorList>
            <person name="Buijs V.A."/>
            <person name="Groenewald J.Z."/>
            <person name="Haridas S."/>
            <person name="LaButti K.M."/>
            <person name="Lipzen A."/>
            <person name="Martin F.M."/>
            <person name="Barry K."/>
            <person name="Grigoriev I.V."/>
            <person name="Crous P.W."/>
            <person name="Seidl M.F."/>
        </authorList>
    </citation>
    <scope>NUCLEOTIDE SEQUENCE [LARGE SCALE GENOMIC DNA]</scope>
    <source>
        <strain evidence="2 3">CBS 129764</strain>
    </source>
</reference>